<dbReference type="Proteomes" id="UP000004995">
    <property type="component" value="Unassembled WGS sequence"/>
</dbReference>
<protein>
    <recommendedName>
        <fullName evidence="4">Endonuclease/exonuclease/phosphatase domain-containing protein</fullName>
    </recommendedName>
</protein>
<evidence type="ECO:0000313" key="2">
    <source>
        <dbReference type="EnsemblPlants" id="KQL03155"/>
    </source>
</evidence>
<dbReference type="EMBL" id="AGNK02002729">
    <property type="status" value="NOT_ANNOTATED_CDS"/>
    <property type="molecule type" value="Genomic_DNA"/>
</dbReference>
<proteinExistence type="predicted"/>
<feature type="compositionally biased region" description="Basic residues" evidence="1">
    <location>
        <begin position="757"/>
        <end position="772"/>
    </location>
</feature>
<dbReference type="PANTHER" id="PTHR33116:SF78">
    <property type="entry name" value="OS12G0587133 PROTEIN"/>
    <property type="match status" value="1"/>
</dbReference>
<evidence type="ECO:0000256" key="1">
    <source>
        <dbReference type="SAM" id="MobiDB-lite"/>
    </source>
</evidence>
<evidence type="ECO:0008006" key="4">
    <source>
        <dbReference type="Google" id="ProtNLM"/>
    </source>
</evidence>
<dbReference type="AlphaFoldDB" id="K3XRY9"/>
<dbReference type="HOGENOM" id="CLU_346020_0_0_1"/>
<reference evidence="3" key="1">
    <citation type="journal article" date="2012" name="Nat. Biotechnol.">
        <title>Reference genome sequence of the model plant Setaria.</title>
        <authorList>
            <person name="Bennetzen J.L."/>
            <person name="Schmutz J."/>
            <person name="Wang H."/>
            <person name="Percifield R."/>
            <person name="Hawkins J."/>
            <person name="Pontaroli A.C."/>
            <person name="Estep M."/>
            <person name="Feng L."/>
            <person name="Vaughn J.N."/>
            <person name="Grimwood J."/>
            <person name="Jenkins J."/>
            <person name="Barry K."/>
            <person name="Lindquist E."/>
            <person name="Hellsten U."/>
            <person name="Deshpande S."/>
            <person name="Wang X."/>
            <person name="Wu X."/>
            <person name="Mitros T."/>
            <person name="Triplett J."/>
            <person name="Yang X."/>
            <person name="Ye C.Y."/>
            <person name="Mauro-Herrera M."/>
            <person name="Wang L."/>
            <person name="Li P."/>
            <person name="Sharma M."/>
            <person name="Sharma R."/>
            <person name="Ronald P.C."/>
            <person name="Panaud O."/>
            <person name="Kellogg E.A."/>
            <person name="Brutnell T.P."/>
            <person name="Doust A.N."/>
            <person name="Tuskan G.A."/>
            <person name="Rokhsar D."/>
            <person name="Devos K.M."/>
        </authorList>
    </citation>
    <scope>NUCLEOTIDE SEQUENCE [LARGE SCALE GENOMIC DNA]</scope>
    <source>
        <strain evidence="3">cv. Yugu1</strain>
    </source>
</reference>
<dbReference type="SUPFAM" id="SSF56219">
    <property type="entry name" value="DNase I-like"/>
    <property type="match status" value="1"/>
</dbReference>
<name>K3XRY9_SETIT</name>
<accession>K3XRY9</accession>
<dbReference type="EnsemblPlants" id="KQL03155">
    <property type="protein sequence ID" value="KQL03155"/>
    <property type="gene ID" value="SETIT_004685mg"/>
</dbReference>
<dbReference type="InterPro" id="IPR036691">
    <property type="entry name" value="Endo/exonu/phosph_ase_sf"/>
</dbReference>
<dbReference type="InParanoid" id="K3XRY9"/>
<evidence type="ECO:0000313" key="3">
    <source>
        <dbReference type="Proteomes" id="UP000004995"/>
    </source>
</evidence>
<keyword evidence="3" id="KW-1185">Reference proteome</keyword>
<dbReference type="eggNOG" id="KOG1075">
    <property type="taxonomic scope" value="Eukaryota"/>
</dbReference>
<sequence length="817" mass="88695">NKADIFVAMGAVANPTHISQVCLLSIGYTVVIITTKFESFSGIPTSLRLKKDNGSYSLTDVCRVCRWGEGPDSLDRGPLGAGSGAGLGAGGTSLLGAPSGLLAPGGGVAPLAPPGGRADGVVMHDEIPALDPAQAEPAMVEHLHPSSGALWGTRLLQGPPPIPTSGLRWRARGSTCQPCRWHVRHHPQHCRPPEHPLLGQVQHMHPAACLLCRRHPQHCTRGSGTCVLWSSYRSLGGPCTGTGALPAPRMALPPFARQVLLMSNTRRLLICGWNVRGLGDADKCTDVKSNLANHGFSIVCLQEMKLTTLTMNHHGLGSAMLTRSVPLHFSLSCFFLTATDAHPFAVTNVYAPCNVGSHPINKILVFHDGVAPAYTHAAKECILHSFFSGLLGTSVPVVLPPATAALLEPVSDLATLEDPFTTSEMKEVLHKHELPQTYLGLPLSDAKLPACVLDELTIPVEQCIPGWHVHLLNRDGRLTLTNAVMLMKLVYAMAVIHLPKSTVERMDKPRRAMFWKGARACSWGDCQVASTMVCCLKDEDGLNIVDIKLQNTCLLLNTIDKLRSPLTASWMLFQDLLSMYRAVTGVTLGHGESISFWFDNWSMARPLATALPTLFLHCTAPEITTAEAFRSGVLRLPQGSPLGCRLDFMDFALRGWGGGGARRLPPPLGLGTRLTLKGSLQDDEADWLLRPLRRHQLGQLHRRKGTRGPIASFTAMALWGRSSAPSAWLYRRTSHTSSSTARTSLPSGWLSALSRPGKPRARYPAARRRTTEHRRPLAALDRLEEPQPHGVRRMQPRPGVDGGAVVSHIQLWRVRTL</sequence>
<reference evidence="2" key="2">
    <citation type="submission" date="2018-08" db="UniProtKB">
        <authorList>
            <consortium name="EnsemblPlants"/>
        </authorList>
    </citation>
    <scope>IDENTIFICATION</scope>
    <source>
        <strain evidence="2">Yugu1</strain>
    </source>
</reference>
<feature type="compositionally biased region" description="Low complexity" evidence="1">
    <location>
        <begin position="735"/>
        <end position="744"/>
    </location>
</feature>
<dbReference type="PANTHER" id="PTHR33116">
    <property type="entry name" value="REVERSE TRANSCRIPTASE ZINC-BINDING DOMAIN-CONTAINING PROTEIN-RELATED-RELATED"/>
    <property type="match status" value="1"/>
</dbReference>
<dbReference type="Gramene" id="KQL03155">
    <property type="protein sequence ID" value="KQL03155"/>
    <property type="gene ID" value="SETIT_004685mg"/>
</dbReference>
<organism evidence="2 3">
    <name type="scientific">Setaria italica</name>
    <name type="common">Foxtail millet</name>
    <name type="synonym">Panicum italicum</name>
    <dbReference type="NCBI Taxonomy" id="4555"/>
    <lineage>
        <taxon>Eukaryota</taxon>
        <taxon>Viridiplantae</taxon>
        <taxon>Streptophyta</taxon>
        <taxon>Embryophyta</taxon>
        <taxon>Tracheophyta</taxon>
        <taxon>Spermatophyta</taxon>
        <taxon>Magnoliopsida</taxon>
        <taxon>Liliopsida</taxon>
        <taxon>Poales</taxon>
        <taxon>Poaceae</taxon>
        <taxon>PACMAD clade</taxon>
        <taxon>Panicoideae</taxon>
        <taxon>Panicodae</taxon>
        <taxon>Paniceae</taxon>
        <taxon>Cenchrinae</taxon>
        <taxon>Setaria</taxon>
    </lineage>
</organism>
<dbReference type="STRING" id="4555.K3XRY9"/>
<feature type="region of interest" description="Disordered" evidence="1">
    <location>
        <begin position="735"/>
        <end position="777"/>
    </location>
</feature>
<dbReference type="Gene3D" id="3.60.10.10">
    <property type="entry name" value="Endonuclease/exonuclease/phosphatase"/>
    <property type="match status" value="1"/>
</dbReference>